<accession>A0AAD5V908</accession>
<dbReference type="EMBL" id="JANAWD010000147">
    <property type="protein sequence ID" value="KAJ3485632.1"/>
    <property type="molecule type" value="Genomic_DNA"/>
</dbReference>
<comment type="caution">
    <text evidence="2">The sequence shown here is derived from an EMBL/GenBank/DDBJ whole genome shotgun (WGS) entry which is preliminary data.</text>
</comment>
<organism evidence="2 3">
    <name type="scientific">Meripilus lineatus</name>
    <dbReference type="NCBI Taxonomy" id="2056292"/>
    <lineage>
        <taxon>Eukaryota</taxon>
        <taxon>Fungi</taxon>
        <taxon>Dikarya</taxon>
        <taxon>Basidiomycota</taxon>
        <taxon>Agaricomycotina</taxon>
        <taxon>Agaricomycetes</taxon>
        <taxon>Polyporales</taxon>
        <taxon>Meripilaceae</taxon>
        <taxon>Meripilus</taxon>
    </lineage>
</organism>
<dbReference type="AlphaFoldDB" id="A0AAD5V908"/>
<evidence type="ECO:0000313" key="2">
    <source>
        <dbReference type="EMBL" id="KAJ3485632.1"/>
    </source>
</evidence>
<evidence type="ECO:0000256" key="1">
    <source>
        <dbReference type="SAM" id="MobiDB-lite"/>
    </source>
</evidence>
<dbReference type="Proteomes" id="UP001212997">
    <property type="component" value="Unassembled WGS sequence"/>
</dbReference>
<feature type="compositionally biased region" description="Polar residues" evidence="1">
    <location>
        <begin position="68"/>
        <end position="86"/>
    </location>
</feature>
<gene>
    <name evidence="2" type="ORF">NLI96_g4830</name>
</gene>
<sequence length="121" mass="13020">MSTGPPRSFIEALALLDPRLGIQQVPWAPTPAIVPNDTGHPTTVLAAPKAPTPAISRRGSSLLKFTSPKASSSSLTPQSPHENWSPHQCLRHLLAAQRSQQSHLGRPLFESSSPIPHNLPF</sequence>
<reference evidence="2" key="1">
    <citation type="submission" date="2022-07" db="EMBL/GenBank/DDBJ databases">
        <title>Genome Sequence of Physisporinus lineatus.</title>
        <authorList>
            <person name="Buettner E."/>
        </authorList>
    </citation>
    <scope>NUCLEOTIDE SEQUENCE</scope>
    <source>
        <strain evidence="2">VT162</strain>
    </source>
</reference>
<name>A0AAD5V908_9APHY</name>
<proteinExistence type="predicted"/>
<protein>
    <submittedName>
        <fullName evidence="2">Uncharacterized protein</fullName>
    </submittedName>
</protein>
<feature type="region of interest" description="Disordered" evidence="1">
    <location>
        <begin position="32"/>
        <end position="121"/>
    </location>
</feature>
<evidence type="ECO:0000313" key="3">
    <source>
        <dbReference type="Proteomes" id="UP001212997"/>
    </source>
</evidence>
<keyword evidence="3" id="KW-1185">Reference proteome</keyword>